<keyword evidence="2" id="KW-1185">Reference proteome</keyword>
<gene>
    <name evidence="1" type="ORF">OKA04_12840</name>
</gene>
<dbReference type="Proteomes" id="UP001207930">
    <property type="component" value="Unassembled WGS sequence"/>
</dbReference>
<dbReference type="RefSeq" id="WP_264501572.1">
    <property type="nucleotide sequence ID" value="NZ_JAPDDS010000006.1"/>
</dbReference>
<name>A0ABT3FPX7_9BACT</name>
<evidence type="ECO:0000313" key="2">
    <source>
        <dbReference type="Proteomes" id="UP001207930"/>
    </source>
</evidence>
<dbReference type="EMBL" id="JAPDDS010000006">
    <property type="protein sequence ID" value="MCW1885618.1"/>
    <property type="molecule type" value="Genomic_DNA"/>
</dbReference>
<accession>A0ABT3FPX7</accession>
<protein>
    <recommendedName>
        <fullName evidence="3">Tetratricopeptide repeat protein</fullName>
    </recommendedName>
</protein>
<sequence>MEKDAVVAEAEGYAELGLHYEAWDFIEDLPPSMRTTFPIMRVRLRCALAMEAWDMTETLAVMLGTGNEQDAAYSAGVLQQLAAIHLLRGDERRARVLLRAALQIWPAQREAILIDPALSTLF</sequence>
<proteinExistence type="predicted"/>
<evidence type="ECO:0008006" key="3">
    <source>
        <dbReference type="Google" id="ProtNLM"/>
    </source>
</evidence>
<reference evidence="1 2" key="1">
    <citation type="submission" date="2022-10" db="EMBL/GenBank/DDBJ databases">
        <title>Luteolibacter flavescens strain MCCC 1K03193, whole genome shotgun sequencing project.</title>
        <authorList>
            <person name="Zhao G."/>
            <person name="Shen L."/>
        </authorList>
    </citation>
    <scope>NUCLEOTIDE SEQUENCE [LARGE SCALE GENOMIC DNA]</scope>
    <source>
        <strain evidence="1 2">MCCC 1K03193</strain>
    </source>
</reference>
<comment type="caution">
    <text evidence="1">The sequence shown here is derived from an EMBL/GenBank/DDBJ whole genome shotgun (WGS) entry which is preliminary data.</text>
</comment>
<evidence type="ECO:0000313" key="1">
    <source>
        <dbReference type="EMBL" id="MCW1885618.1"/>
    </source>
</evidence>
<organism evidence="1 2">
    <name type="scientific">Luteolibacter flavescens</name>
    <dbReference type="NCBI Taxonomy" id="1859460"/>
    <lineage>
        <taxon>Bacteria</taxon>
        <taxon>Pseudomonadati</taxon>
        <taxon>Verrucomicrobiota</taxon>
        <taxon>Verrucomicrobiia</taxon>
        <taxon>Verrucomicrobiales</taxon>
        <taxon>Verrucomicrobiaceae</taxon>
        <taxon>Luteolibacter</taxon>
    </lineage>
</organism>